<feature type="transmembrane region" description="Helical" evidence="1">
    <location>
        <begin position="46"/>
        <end position="67"/>
    </location>
</feature>
<proteinExistence type="predicted"/>
<dbReference type="AlphaFoldDB" id="H1YB76"/>
<gene>
    <name evidence="2" type="ORF">Mucpa_6549</name>
</gene>
<feature type="transmembrane region" description="Helical" evidence="1">
    <location>
        <begin position="99"/>
        <end position="116"/>
    </location>
</feature>
<keyword evidence="1" id="KW-0812">Transmembrane</keyword>
<reference evidence="2" key="1">
    <citation type="submission" date="2011-09" db="EMBL/GenBank/DDBJ databases">
        <title>The permanent draft genome of Mucilaginibacter paludis DSM 18603.</title>
        <authorList>
            <consortium name="US DOE Joint Genome Institute (JGI-PGF)"/>
            <person name="Lucas S."/>
            <person name="Han J."/>
            <person name="Lapidus A."/>
            <person name="Bruce D."/>
            <person name="Goodwin L."/>
            <person name="Pitluck S."/>
            <person name="Peters L."/>
            <person name="Kyrpides N."/>
            <person name="Mavromatis K."/>
            <person name="Ivanova N."/>
            <person name="Mikhailova N."/>
            <person name="Held B."/>
            <person name="Detter J.C."/>
            <person name="Tapia R."/>
            <person name="Han C."/>
            <person name="Land M."/>
            <person name="Hauser L."/>
            <person name="Markowitz V."/>
            <person name="Cheng J.-F."/>
            <person name="Hugenholtz P."/>
            <person name="Woyke T."/>
            <person name="Wu D."/>
            <person name="Tindall B."/>
            <person name="Brambilla E."/>
            <person name="Klenk H.-P."/>
            <person name="Eisen J.A."/>
        </authorList>
    </citation>
    <scope>NUCLEOTIDE SEQUENCE [LARGE SCALE GENOMIC DNA]</scope>
    <source>
        <strain evidence="2">DSM 18603</strain>
    </source>
</reference>
<feature type="transmembrane region" description="Helical" evidence="1">
    <location>
        <begin position="73"/>
        <end position="92"/>
    </location>
</feature>
<dbReference type="Proteomes" id="UP000002774">
    <property type="component" value="Chromosome"/>
</dbReference>
<name>H1YB76_9SPHI</name>
<keyword evidence="1" id="KW-1133">Transmembrane helix</keyword>
<keyword evidence="1" id="KW-0472">Membrane</keyword>
<dbReference type="OrthoDB" id="8161897at2"/>
<protein>
    <submittedName>
        <fullName evidence="2">DoxX family protein</fullName>
    </submittedName>
</protein>
<dbReference type="eggNOG" id="ENOG5032VY2">
    <property type="taxonomic scope" value="Bacteria"/>
</dbReference>
<sequence length="125" mass="14068">MKIAFIIIRILMGLMFMFASVAYFFKLYPQPVLHGNIKIFMEGVTASVYLMPLVKITELICAIAFLIGRYVSLAAVVIFPIIINILLVHIYLDPSGTPLAIALLLADLFIACYYRQNYATLFNAK</sequence>
<evidence type="ECO:0000313" key="3">
    <source>
        <dbReference type="Proteomes" id="UP000002774"/>
    </source>
</evidence>
<evidence type="ECO:0000256" key="1">
    <source>
        <dbReference type="SAM" id="Phobius"/>
    </source>
</evidence>
<dbReference type="HOGENOM" id="CLU_148050_1_0_10"/>
<dbReference type="EMBL" id="CM001403">
    <property type="protein sequence ID" value="EHQ30602.1"/>
    <property type="molecule type" value="Genomic_DNA"/>
</dbReference>
<dbReference type="STRING" id="714943.Mucpa_6549"/>
<keyword evidence="3" id="KW-1185">Reference proteome</keyword>
<organism evidence="2 3">
    <name type="scientific">Mucilaginibacter paludis DSM 18603</name>
    <dbReference type="NCBI Taxonomy" id="714943"/>
    <lineage>
        <taxon>Bacteria</taxon>
        <taxon>Pseudomonadati</taxon>
        <taxon>Bacteroidota</taxon>
        <taxon>Sphingobacteriia</taxon>
        <taxon>Sphingobacteriales</taxon>
        <taxon>Sphingobacteriaceae</taxon>
        <taxon>Mucilaginibacter</taxon>
    </lineage>
</organism>
<accession>H1YB76</accession>
<dbReference type="RefSeq" id="WP_008512471.1">
    <property type="nucleotide sequence ID" value="NZ_CM001403.1"/>
</dbReference>
<feature type="transmembrane region" description="Helical" evidence="1">
    <location>
        <begin position="6"/>
        <end position="25"/>
    </location>
</feature>
<evidence type="ECO:0000313" key="2">
    <source>
        <dbReference type="EMBL" id="EHQ30602.1"/>
    </source>
</evidence>